<reference evidence="2 3" key="1">
    <citation type="submission" date="2018-02" db="EMBL/GenBank/DDBJ databases">
        <title>Genomic Encyclopedia of Archaeal and Bacterial Type Strains, Phase II (KMG-II): from individual species to whole genera.</title>
        <authorList>
            <person name="Goeker M."/>
        </authorList>
    </citation>
    <scope>NUCLEOTIDE SEQUENCE [LARGE SCALE GENOMIC DNA]</scope>
    <source>
        <strain evidence="2 3">DSM 18921</strain>
    </source>
</reference>
<sequence length="144" mass="15391">MKPLKFALAALAMTVALPAFAQDTITVKDAYARFMPGSMAGAAFMVIENAGDADDQLIDAKSDIAAKVELHTHKADASGMMQMIHVPEGFAIPAHGEHSLQRGGDHVMFMGLKEKPENGQSFSLTLTFEKAGDVTVEVPVDMTK</sequence>
<dbReference type="Pfam" id="PF04314">
    <property type="entry name" value="PCuAC"/>
    <property type="match status" value="1"/>
</dbReference>
<dbReference type="Gene3D" id="2.60.40.1890">
    <property type="entry name" value="PCu(A)C copper chaperone"/>
    <property type="match status" value="1"/>
</dbReference>
<dbReference type="OrthoDB" id="9796962at2"/>
<organism evidence="2 3">
    <name type="scientific">Albidovulum denitrificans</name>
    <dbReference type="NCBI Taxonomy" id="404881"/>
    <lineage>
        <taxon>Bacteria</taxon>
        <taxon>Pseudomonadati</taxon>
        <taxon>Pseudomonadota</taxon>
        <taxon>Alphaproteobacteria</taxon>
        <taxon>Rhodobacterales</taxon>
        <taxon>Paracoccaceae</taxon>
        <taxon>Albidovulum</taxon>
    </lineage>
</organism>
<dbReference type="InterPro" id="IPR036182">
    <property type="entry name" value="PCuAC_sf"/>
</dbReference>
<keyword evidence="3" id="KW-1185">Reference proteome</keyword>
<evidence type="ECO:0008006" key="4">
    <source>
        <dbReference type="Google" id="ProtNLM"/>
    </source>
</evidence>
<dbReference type="RefSeq" id="WP_105516219.1">
    <property type="nucleotide sequence ID" value="NZ_PVEP01000011.1"/>
</dbReference>
<feature type="chain" id="PRO_5015506181" description="Copper(I)-binding protein" evidence="1">
    <location>
        <begin position="22"/>
        <end position="144"/>
    </location>
</feature>
<dbReference type="SUPFAM" id="SSF110087">
    <property type="entry name" value="DR1885-like metal-binding protein"/>
    <property type="match status" value="1"/>
</dbReference>
<evidence type="ECO:0000313" key="3">
    <source>
        <dbReference type="Proteomes" id="UP000238338"/>
    </source>
</evidence>
<dbReference type="InterPro" id="IPR058248">
    <property type="entry name" value="Lxx211020-like"/>
</dbReference>
<feature type="signal peptide" evidence="1">
    <location>
        <begin position="1"/>
        <end position="21"/>
    </location>
</feature>
<dbReference type="InterPro" id="IPR007410">
    <property type="entry name" value="LpqE-like"/>
</dbReference>
<keyword evidence="1" id="KW-0732">Signal</keyword>
<comment type="caution">
    <text evidence="2">The sequence shown here is derived from an EMBL/GenBank/DDBJ whole genome shotgun (WGS) entry which is preliminary data.</text>
</comment>
<accession>A0A2S8S2X2</accession>
<gene>
    <name evidence="2" type="ORF">LX70_03669</name>
</gene>
<proteinExistence type="predicted"/>
<name>A0A2S8S2X2_9RHOB</name>
<dbReference type="PANTHER" id="PTHR36302:SF1">
    <property type="entry name" value="COPPER CHAPERONE PCU(A)C"/>
    <property type="match status" value="1"/>
</dbReference>
<evidence type="ECO:0000256" key="1">
    <source>
        <dbReference type="SAM" id="SignalP"/>
    </source>
</evidence>
<dbReference type="PANTHER" id="PTHR36302">
    <property type="entry name" value="BLR7088 PROTEIN"/>
    <property type="match status" value="1"/>
</dbReference>
<dbReference type="EMBL" id="PVEP01000011">
    <property type="protein sequence ID" value="PQV55151.1"/>
    <property type="molecule type" value="Genomic_DNA"/>
</dbReference>
<dbReference type="AlphaFoldDB" id="A0A2S8S2X2"/>
<protein>
    <recommendedName>
        <fullName evidence="4">Copper(I)-binding protein</fullName>
    </recommendedName>
</protein>
<dbReference type="Proteomes" id="UP000238338">
    <property type="component" value="Unassembled WGS sequence"/>
</dbReference>
<evidence type="ECO:0000313" key="2">
    <source>
        <dbReference type="EMBL" id="PQV55151.1"/>
    </source>
</evidence>